<dbReference type="InterPro" id="IPR000510">
    <property type="entry name" value="Nase/OxRdtase_comp1"/>
</dbReference>
<dbReference type="STRING" id="867345.SAMN05421693_10363"/>
<protein>
    <recommendedName>
        <fullName evidence="4">Nitrogenase iron-molybdenum cofactor biosynthesis protein NifN</fullName>
    </recommendedName>
</protein>
<feature type="domain" description="Nitrogenase/oxidoreductase component 1" evidence="8">
    <location>
        <begin position="19"/>
        <end position="432"/>
    </location>
</feature>
<dbReference type="AlphaFoldDB" id="A0A1H8ZUD9"/>
<dbReference type="SUPFAM" id="SSF53807">
    <property type="entry name" value="Helical backbone' metal receptor"/>
    <property type="match status" value="1"/>
</dbReference>
<evidence type="ECO:0000313" key="10">
    <source>
        <dbReference type="Proteomes" id="UP000199496"/>
    </source>
</evidence>
<comment type="similarity">
    <text evidence="3 6">Belongs to the NifD/NifK/NifE/NifN family.</text>
</comment>
<dbReference type="Pfam" id="PF00148">
    <property type="entry name" value="Oxidored_nitro"/>
    <property type="match status" value="1"/>
</dbReference>
<dbReference type="InterPro" id="IPR050152">
    <property type="entry name" value="ChlB/BchB/BchZ"/>
</dbReference>
<dbReference type="PANTHER" id="PTHR33712:SF7">
    <property type="entry name" value="LIGHT-INDEPENDENT PROTOCHLOROPHYLLIDE REDUCTASE SUBUNIT B"/>
    <property type="match status" value="1"/>
</dbReference>
<reference evidence="9 10" key="1">
    <citation type="submission" date="2016-10" db="EMBL/GenBank/DDBJ databases">
        <authorList>
            <person name="de Groot N.N."/>
        </authorList>
    </citation>
    <scope>NUCLEOTIDE SEQUENCE [LARGE SCALE GENOMIC DNA]</scope>
    <source>
        <strain evidence="9 10">B7-7</strain>
    </source>
</reference>
<dbReference type="PROSITE" id="PS00699">
    <property type="entry name" value="NITROGENASE_1_1"/>
    <property type="match status" value="1"/>
</dbReference>
<keyword evidence="5 6" id="KW-0535">Nitrogen fixation</keyword>
<dbReference type="GO" id="GO:0065003">
    <property type="term" value="P:protein-containing complex assembly"/>
    <property type="evidence" value="ECO:0007669"/>
    <property type="project" value="InterPro"/>
</dbReference>
<dbReference type="UniPathway" id="UPA00782"/>
<dbReference type="CDD" id="cd01966">
    <property type="entry name" value="Nitrogenase_NifN_1"/>
    <property type="match status" value="1"/>
</dbReference>
<dbReference type="InterPro" id="IPR005975">
    <property type="entry name" value="Nase_Mo-Fe_CF"/>
</dbReference>
<name>A0A1H8ZUD9_9GAMM</name>
<dbReference type="InterPro" id="IPR000318">
    <property type="entry name" value="Nase_comp1_CS"/>
</dbReference>
<dbReference type="Proteomes" id="UP000199496">
    <property type="component" value="Unassembled WGS sequence"/>
</dbReference>
<dbReference type="OrthoDB" id="9800746at2"/>
<evidence type="ECO:0000313" key="9">
    <source>
        <dbReference type="EMBL" id="SEP67935.1"/>
    </source>
</evidence>
<dbReference type="PANTHER" id="PTHR33712">
    <property type="entry name" value="LIGHT-INDEPENDENT PROTOCHLOROPHYLLIDE REDUCTASE SUBUNIT B"/>
    <property type="match status" value="1"/>
</dbReference>
<comment type="pathway">
    <text evidence="2">Cofactor biosynthesis; Fe-Mo cofactor biosynthesis.</text>
</comment>
<dbReference type="RefSeq" id="WP_090203333.1">
    <property type="nucleotide sequence ID" value="NZ_FOFO01000003.1"/>
</dbReference>
<dbReference type="EMBL" id="FOFO01000003">
    <property type="protein sequence ID" value="SEP67935.1"/>
    <property type="molecule type" value="Genomic_DNA"/>
</dbReference>
<evidence type="ECO:0000256" key="1">
    <source>
        <dbReference type="ARBA" id="ARBA00003171"/>
    </source>
</evidence>
<organism evidence="9 10">
    <name type="scientific">Ectothiorhodospira magna</name>
    <dbReference type="NCBI Taxonomy" id="867345"/>
    <lineage>
        <taxon>Bacteria</taxon>
        <taxon>Pseudomonadati</taxon>
        <taxon>Pseudomonadota</taxon>
        <taxon>Gammaproteobacteria</taxon>
        <taxon>Chromatiales</taxon>
        <taxon>Ectothiorhodospiraceae</taxon>
        <taxon>Ectothiorhodospira</taxon>
    </lineage>
</organism>
<feature type="compositionally biased region" description="Basic and acidic residues" evidence="7">
    <location>
        <begin position="447"/>
        <end position="461"/>
    </location>
</feature>
<evidence type="ECO:0000256" key="5">
    <source>
        <dbReference type="ARBA" id="ARBA00023231"/>
    </source>
</evidence>
<evidence type="ECO:0000259" key="8">
    <source>
        <dbReference type="Pfam" id="PF00148"/>
    </source>
</evidence>
<dbReference type="Gene3D" id="3.40.50.1980">
    <property type="entry name" value="Nitrogenase molybdenum iron protein domain"/>
    <property type="match status" value="3"/>
</dbReference>
<gene>
    <name evidence="9" type="ORF">SAMN05421693_10363</name>
</gene>
<proteinExistence type="inferred from homology"/>
<dbReference type="Gene3D" id="6.10.250.1090">
    <property type="match status" value="1"/>
</dbReference>
<accession>A0A1H8ZUD9</accession>
<keyword evidence="10" id="KW-1185">Reference proteome</keyword>
<evidence type="ECO:0000256" key="3">
    <source>
        <dbReference type="ARBA" id="ARBA00011002"/>
    </source>
</evidence>
<feature type="region of interest" description="Disordered" evidence="7">
    <location>
        <begin position="446"/>
        <end position="476"/>
    </location>
</feature>
<comment type="function">
    <text evidence="1">This protein may play a role in the biosynthesis of the prosthetic group of nitrogenase (FeMo cofactor).</text>
</comment>
<evidence type="ECO:0000256" key="7">
    <source>
        <dbReference type="SAM" id="MobiDB-lite"/>
    </source>
</evidence>
<evidence type="ECO:0000256" key="2">
    <source>
        <dbReference type="ARBA" id="ARBA00005155"/>
    </source>
</evidence>
<dbReference type="GO" id="GO:0016163">
    <property type="term" value="F:nitrogenase activity"/>
    <property type="evidence" value="ECO:0007669"/>
    <property type="project" value="InterPro"/>
</dbReference>
<evidence type="ECO:0000256" key="6">
    <source>
        <dbReference type="RuleBase" id="RU004021"/>
    </source>
</evidence>
<sequence>MPEILKRNKALSVSPLKASQPLGGALAFLGMDRTMPMFHGAQGCTAFAKVFLVRHFREPIPLQTTAMDQVSAVMGADEALVEGLATICNKSAPALIGIVTTGLSETEGADIHRVVREFRMQHPEFAQVAVVPVNTPDYCGSAETGFALAVTALIDTLVPEAKVAGTVPGSRPRQLNVLVGSSLTPGDVDHLKEIIEAFDLEPVVLPDLSASLDGHLDEARLSALTTGGTPLSALATLGNAQATLVVGASMATAADLLKARTGVPDLRFDGLMGMDATDELLLTLSRLSGRPVPVRLRRQRARLQDAMLDTHFMMGLAPIAVAGEADLLAGFSALLREVGSEVVAAAVPVKAPVLDRLSVRTIKIGDLEDLEAMAREQGAELLIANAHGVASAQRLGIPLLRAGFPQYDWLGGFQRTWIGYGGAQQALFDLANLRVASHHGVTPYRSIYDRSPDTDLPEGPRHGTSASPAGGYAACH</sequence>
<dbReference type="NCBIfam" id="TIGR01285">
    <property type="entry name" value="nifN"/>
    <property type="match status" value="1"/>
</dbReference>
<evidence type="ECO:0000256" key="4">
    <source>
        <dbReference type="ARBA" id="ARBA00013282"/>
    </source>
</evidence>